<feature type="compositionally biased region" description="Polar residues" evidence="1">
    <location>
        <begin position="49"/>
        <end position="65"/>
    </location>
</feature>
<dbReference type="VEuPathDB" id="FungiDB:VP01_3326g4"/>
<proteinExistence type="predicted"/>
<comment type="caution">
    <text evidence="2">The sequence shown here is derived from an EMBL/GenBank/DDBJ whole genome shotgun (WGS) entry which is preliminary data.</text>
</comment>
<name>A0A0L6UZ46_9BASI</name>
<dbReference type="Proteomes" id="UP000037035">
    <property type="component" value="Unassembled WGS sequence"/>
</dbReference>
<dbReference type="AlphaFoldDB" id="A0A0L6UZ46"/>
<dbReference type="EMBL" id="LAVV01008309">
    <property type="protein sequence ID" value="KNZ53155.1"/>
    <property type="molecule type" value="Genomic_DNA"/>
</dbReference>
<evidence type="ECO:0000313" key="2">
    <source>
        <dbReference type="EMBL" id="KNZ53155.1"/>
    </source>
</evidence>
<feature type="region of interest" description="Disordered" evidence="1">
    <location>
        <begin position="28"/>
        <end position="65"/>
    </location>
</feature>
<sequence length="110" mass="12199">MFLKFGGIDSLIMKFLNLEPAIPNSDVLEGKNGQTSHVKAPVKRPGMIQPSSDSQHSIGQPVNIITNDTPKKNKRILLISHQVPISFCGARRKPVYLEAVFQIFGLIDLF</sequence>
<keyword evidence="3" id="KW-1185">Reference proteome</keyword>
<accession>A0A0L6UZ46</accession>
<evidence type="ECO:0000313" key="3">
    <source>
        <dbReference type="Proteomes" id="UP000037035"/>
    </source>
</evidence>
<gene>
    <name evidence="2" type="ORF">VP01_3326g4</name>
</gene>
<protein>
    <submittedName>
        <fullName evidence="2">Uncharacterized protein</fullName>
    </submittedName>
</protein>
<organism evidence="2 3">
    <name type="scientific">Puccinia sorghi</name>
    <dbReference type="NCBI Taxonomy" id="27349"/>
    <lineage>
        <taxon>Eukaryota</taxon>
        <taxon>Fungi</taxon>
        <taxon>Dikarya</taxon>
        <taxon>Basidiomycota</taxon>
        <taxon>Pucciniomycotina</taxon>
        <taxon>Pucciniomycetes</taxon>
        <taxon>Pucciniales</taxon>
        <taxon>Pucciniaceae</taxon>
        <taxon>Puccinia</taxon>
    </lineage>
</organism>
<reference evidence="2 3" key="1">
    <citation type="submission" date="2015-08" db="EMBL/GenBank/DDBJ databases">
        <title>Next Generation Sequencing and Analysis of the Genome of Puccinia sorghi L Schw, the Causal Agent of Maize Common Rust.</title>
        <authorList>
            <person name="Rochi L."/>
            <person name="Burguener G."/>
            <person name="Darino M."/>
            <person name="Turjanski A."/>
            <person name="Kreff E."/>
            <person name="Dieguez M.J."/>
            <person name="Sacco F."/>
        </authorList>
    </citation>
    <scope>NUCLEOTIDE SEQUENCE [LARGE SCALE GENOMIC DNA]</scope>
    <source>
        <strain evidence="2 3">RO10H11247</strain>
    </source>
</reference>
<evidence type="ECO:0000256" key="1">
    <source>
        <dbReference type="SAM" id="MobiDB-lite"/>
    </source>
</evidence>